<dbReference type="GO" id="GO:0046872">
    <property type="term" value="F:metal ion binding"/>
    <property type="evidence" value="ECO:0007669"/>
    <property type="project" value="InterPro"/>
</dbReference>
<dbReference type="PANTHER" id="PTHR43690">
    <property type="entry name" value="NARDILYSIN"/>
    <property type="match status" value="1"/>
</dbReference>
<dbReference type="InterPro" id="IPR050626">
    <property type="entry name" value="Peptidase_M16"/>
</dbReference>
<dbReference type="PANTHER" id="PTHR43690:SF17">
    <property type="entry name" value="PROTEIN YHJJ"/>
    <property type="match status" value="1"/>
</dbReference>
<dbReference type="PATRIC" id="fig|389348.3.peg.593"/>
<evidence type="ECO:0000313" key="2">
    <source>
        <dbReference type="EMBL" id="CUI16167.1"/>
    </source>
</evidence>
<gene>
    <name evidence="2" type="ORF">PNK_0539</name>
</gene>
<sequence>MKPHSFLHKLITSLTLGLTACQPFMHAAKAPQLLSQNLFSNERSSLPSPVSNRLSNGLIYTLVPTHQKNSHLTVKLGITMPPETDTMALALLIQHTLFHGTKELTRSMISEQLNQLGLDVDADNLVKTNELEHSIQVSLPAAQESDLTTILTLIQQIAFEPTLSPEAIERARLHLLQSELVTNDQSLEENQTERSLSHQIASITQEQVKTFYAKWYKPSIMNIAVSADNIAPAVEEQIEELFSSYQESQVEEDARVRLARLLNQPLSLSLEDTSQLNSQNETTNPLLQHVDFISQDNIYVVDGKIWMNPPNWINKSANGRLFGAALTALGIGSLLLTPIAPFALPVLVAMGSLSTVTGVYFMSCNYLKDPDYVSSKRKEDLAKGFEHAYRNHRAGVTLTPQERRYLFLQGMIHYPATLSKAPIVLLADLYDLTNPLLSELFLVEELSFLIQSKLYFTQNRNQYKILMDRLDQELLNMTAPYAAVRDNNLAHAQNLYYHNPFVTQKRSLQMLLEDNIELIEKAYQKHEISIEDRDQFIAEHKQAFQESLKDAYLAAGLAQAEATLMQMEHEALIAYDYQVAQCKLVMQYDLRMAQYKNGKQALILECDIALRNGLANFPLSLPSLPDFVDLR</sequence>
<dbReference type="AlphaFoldDB" id="A0A0U5JAL1"/>
<keyword evidence="3" id="KW-1185">Reference proteome</keyword>
<dbReference type="InterPro" id="IPR011249">
    <property type="entry name" value="Metalloenz_LuxS/M16"/>
</dbReference>
<reference evidence="3" key="1">
    <citation type="submission" date="2015-09" db="EMBL/GenBank/DDBJ databases">
        <authorList>
            <person name="Bertelli C."/>
        </authorList>
    </citation>
    <scope>NUCLEOTIDE SEQUENCE [LARGE SCALE GENOMIC DNA]</scope>
    <source>
        <strain evidence="3">KNic</strain>
    </source>
</reference>
<feature type="domain" description="Peptidase M16 C-terminal" evidence="1">
    <location>
        <begin position="202"/>
        <end position="252"/>
    </location>
</feature>
<evidence type="ECO:0000313" key="3">
    <source>
        <dbReference type="Proteomes" id="UP000069902"/>
    </source>
</evidence>
<evidence type="ECO:0000259" key="1">
    <source>
        <dbReference type="Pfam" id="PF05193"/>
    </source>
</evidence>
<dbReference type="InterPro" id="IPR007863">
    <property type="entry name" value="Peptidase_M16_C"/>
</dbReference>
<dbReference type="Gene3D" id="3.30.830.10">
    <property type="entry name" value="Metalloenzyme, LuxS/M16 peptidase-like"/>
    <property type="match status" value="1"/>
</dbReference>
<proteinExistence type="predicted"/>
<organism evidence="2 3">
    <name type="scientific">Candidatus Protochlamydia naegleriophila</name>
    <dbReference type="NCBI Taxonomy" id="389348"/>
    <lineage>
        <taxon>Bacteria</taxon>
        <taxon>Pseudomonadati</taxon>
        <taxon>Chlamydiota</taxon>
        <taxon>Chlamydiia</taxon>
        <taxon>Parachlamydiales</taxon>
        <taxon>Parachlamydiaceae</taxon>
        <taxon>Candidatus Protochlamydia</taxon>
    </lineage>
</organism>
<dbReference type="PROSITE" id="PS51257">
    <property type="entry name" value="PROKAR_LIPOPROTEIN"/>
    <property type="match status" value="1"/>
</dbReference>
<accession>A0A0U5JAL1</accession>
<protein>
    <recommendedName>
        <fullName evidence="1">Peptidase M16 C-terminal domain-containing protein</fullName>
    </recommendedName>
</protein>
<dbReference type="STRING" id="389348.PNK_0539"/>
<dbReference type="SUPFAM" id="SSF63411">
    <property type="entry name" value="LuxS/MPP-like metallohydrolase"/>
    <property type="match status" value="1"/>
</dbReference>
<dbReference type="RefSeq" id="WP_059060136.1">
    <property type="nucleotide sequence ID" value="NZ_LN879502.1"/>
</dbReference>
<dbReference type="EMBL" id="LN879502">
    <property type="protein sequence ID" value="CUI16167.1"/>
    <property type="molecule type" value="Genomic_DNA"/>
</dbReference>
<name>A0A0U5JAL1_9BACT</name>
<dbReference type="Pfam" id="PF05193">
    <property type="entry name" value="Peptidase_M16_C"/>
    <property type="match status" value="1"/>
</dbReference>
<dbReference type="Proteomes" id="UP000069902">
    <property type="component" value="Chromosome cPNK"/>
</dbReference>
<dbReference type="KEGG" id="pnl:PNK_0539"/>
<dbReference type="InParanoid" id="A0A0U5JAL1"/>